<evidence type="ECO:0000313" key="18">
    <source>
        <dbReference type="Proteomes" id="UP000307440"/>
    </source>
</evidence>
<evidence type="ECO:0000259" key="16">
    <source>
        <dbReference type="PROSITE" id="PS50873"/>
    </source>
</evidence>
<evidence type="ECO:0000256" key="6">
    <source>
        <dbReference type="ARBA" id="ARBA00022729"/>
    </source>
</evidence>
<feature type="binding site" evidence="13">
    <location>
        <position position="100"/>
    </location>
    <ligand>
        <name>Ca(2+)</name>
        <dbReference type="ChEBI" id="CHEBI:29108"/>
        <label>1</label>
    </ligand>
</feature>
<keyword evidence="7 13" id="KW-0106">Calcium</keyword>
<dbReference type="GO" id="GO:0034599">
    <property type="term" value="P:cellular response to oxidative stress"/>
    <property type="evidence" value="ECO:0007669"/>
    <property type="project" value="InterPro"/>
</dbReference>
<evidence type="ECO:0000256" key="12">
    <source>
        <dbReference type="PIRSR" id="PIRSR601621-1"/>
    </source>
</evidence>
<feature type="binding site" evidence="13">
    <location>
        <position position="104"/>
    </location>
    <ligand>
        <name>Ca(2+)</name>
        <dbReference type="ChEBI" id="CHEBI:29108"/>
        <label>1</label>
    </ligand>
</feature>
<evidence type="ECO:0000256" key="11">
    <source>
        <dbReference type="ARBA" id="ARBA00023324"/>
    </source>
</evidence>
<dbReference type="Proteomes" id="UP000307440">
    <property type="component" value="Unassembled WGS sequence"/>
</dbReference>
<feature type="disulfide bond" evidence="14">
    <location>
        <begin position="43"/>
        <end position="320"/>
    </location>
</feature>
<feature type="disulfide bond" evidence="14">
    <location>
        <begin position="63"/>
        <end position="154"/>
    </location>
</feature>
<dbReference type="GO" id="GO:0042744">
    <property type="term" value="P:hydrogen peroxide catabolic process"/>
    <property type="evidence" value="ECO:0007669"/>
    <property type="project" value="UniProtKB-KW"/>
</dbReference>
<dbReference type="GO" id="GO:0000302">
    <property type="term" value="P:response to reactive oxygen species"/>
    <property type="evidence" value="ECO:0007669"/>
    <property type="project" value="TreeGrafter"/>
</dbReference>
<keyword evidence="6 15" id="KW-0732">Signal</keyword>
<dbReference type="InterPro" id="IPR044831">
    <property type="entry name" value="Ccp1-like"/>
</dbReference>
<reference evidence="17 18" key="1">
    <citation type="journal article" date="2019" name="Nat. Ecol. Evol.">
        <title>Megaphylogeny resolves global patterns of mushroom evolution.</title>
        <authorList>
            <person name="Varga T."/>
            <person name="Krizsan K."/>
            <person name="Foldi C."/>
            <person name="Dima B."/>
            <person name="Sanchez-Garcia M."/>
            <person name="Sanchez-Ramirez S."/>
            <person name="Szollosi G.J."/>
            <person name="Szarkandi J.G."/>
            <person name="Papp V."/>
            <person name="Albert L."/>
            <person name="Andreopoulos W."/>
            <person name="Angelini C."/>
            <person name="Antonin V."/>
            <person name="Barry K.W."/>
            <person name="Bougher N.L."/>
            <person name="Buchanan P."/>
            <person name="Buyck B."/>
            <person name="Bense V."/>
            <person name="Catcheside P."/>
            <person name="Chovatia M."/>
            <person name="Cooper J."/>
            <person name="Damon W."/>
            <person name="Desjardin D."/>
            <person name="Finy P."/>
            <person name="Geml J."/>
            <person name="Haridas S."/>
            <person name="Hughes K."/>
            <person name="Justo A."/>
            <person name="Karasinski D."/>
            <person name="Kautmanova I."/>
            <person name="Kiss B."/>
            <person name="Kocsube S."/>
            <person name="Kotiranta H."/>
            <person name="LaButti K.M."/>
            <person name="Lechner B.E."/>
            <person name="Liimatainen K."/>
            <person name="Lipzen A."/>
            <person name="Lukacs Z."/>
            <person name="Mihaltcheva S."/>
            <person name="Morgado L.N."/>
            <person name="Niskanen T."/>
            <person name="Noordeloos M.E."/>
            <person name="Ohm R.A."/>
            <person name="Ortiz-Santana B."/>
            <person name="Ovrebo C."/>
            <person name="Racz N."/>
            <person name="Riley R."/>
            <person name="Savchenko A."/>
            <person name="Shiryaev A."/>
            <person name="Soop K."/>
            <person name="Spirin V."/>
            <person name="Szebenyi C."/>
            <person name="Tomsovsky M."/>
            <person name="Tulloss R.E."/>
            <person name="Uehling J."/>
            <person name="Grigoriev I.V."/>
            <person name="Vagvolgyi C."/>
            <person name="Papp T."/>
            <person name="Martin F.M."/>
            <person name="Miettinen O."/>
            <person name="Hibbett D.S."/>
            <person name="Nagy L.G."/>
        </authorList>
    </citation>
    <scope>NUCLEOTIDE SEQUENCE [LARGE SCALE GENOMIC DNA]</scope>
    <source>
        <strain evidence="17 18">CBS 121175</strain>
    </source>
</reference>
<keyword evidence="8 15" id="KW-0560">Oxidoreductase</keyword>
<dbReference type="GO" id="GO:0004601">
    <property type="term" value="F:peroxidase activity"/>
    <property type="evidence" value="ECO:0007669"/>
    <property type="project" value="UniProtKB-KW"/>
</dbReference>
<keyword evidence="14" id="KW-1015">Disulfide bond</keyword>
<evidence type="ECO:0000256" key="3">
    <source>
        <dbReference type="ARBA" id="ARBA00022559"/>
    </source>
</evidence>
<dbReference type="Pfam" id="PF00141">
    <property type="entry name" value="peroxidase"/>
    <property type="match status" value="1"/>
</dbReference>
<evidence type="ECO:0000256" key="1">
    <source>
        <dbReference type="ARBA" id="ARBA00006089"/>
    </source>
</evidence>
<feature type="binding site" evidence="13">
    <location>
        <position position="102"/>
    </location>
    <ligand>
        <name>Ca(2+)</name>
        <dbReference type="ChEBI" id="CHEBI:29108"/>
        <label>1</label>
    </ligand>
</feature>
<keyword evidence="4 13" id="KW-0349">Heme</keyword>
<comment type="cofactor">
    <cofactor evidence="13 15">
        <name>Ca(2+)</name>
        <dbReference type="ChEBI" id="CHEBI:29108"/>
    </cofactor>
    <text evidence="13 15">Binds 2 calcium ions per subunit.</text>
</comment>
<keyword evidence="3 15" id="KW-0575">Peroxidase</keyword>
<feature type="binding site" evidence="13">
    <location>
        <position position="210"/>
    </location>
    <ligand>
        <name>Ca(2+)</name>
        <dbReference type="ChEBI" id="CHEBI:29108"/>
        <label>2</label>
    </ligand>
</feature>
<keyword evidence="10" id="KW-0325">Glycoprotein</keyword>
<evidence type="ECO:0000256" key="7">
    <source>
        <dbReference type="ARBA" id="ARBA00022837"/>
    </source>
</evidence>
<dbReference type="EC" id="1.11.1.-" evidence="15"/>
<evidence type="ECO:0000256" key="5">
    <source>
        <dbReference type="ARBA" id="ARBA00022723"/>
    </source>
</evidence>
<name>A0A5C3KCW3_COPMA</name>
<feature type="disulfide bond" evidence="14">
    <location>
        <begin position="32"/>
        <end position="44"/>
    </location>
</feature>
<evidence type="ECO:0000256" key="4">
    <source>
        <dbReference type="ARBA" id="ARBA00022617"/>
    </source>
</evidence>
<dbReference type="PRINTS" id="PR00458">
    <property type="entry name" value="PEROXIDASE"/>
</dbReference>
<feature type="binding site" evidence="13">
    <location>
        <position position="231"/>
    </location>
    <ligand>
        <name>Ca(2+)</name>
        <dbReference type="ChEBI" id="CHEBI:29108"/>
        <label>2</label>
    </ligand>
</feature>
<evidence type="ECO:0000256" key="15">
    <source>
        <dbReference type="RuleBase" id="RU363051"/>
    </source>
</evidence>
<keyword evidence="18" id="KW-1185">Reference proteome</keyword>
<dbReference type="EMBL" id="ML210460">
    <property type="protein sequence ID" value="TFK17811.1"/>
    <property type="molecule type" value="Genomic_DNA"/>
</dbReference>
<dbReference type="AlphaFoldDB" id="A0A5C3KCW3"/>
<gene>
    <name evidence="17" type="ORF">FA15DRAFT_760905</name>
</gene>
<dbReference type="PANTHER" id="PTHR31356:SF66">
    <property type="entry name" value="CATALASE-PEROXIDASE"/>
    <property type="match status" value="1"/>
</dbReference>
<dbReference type="PRINTS" id="PR00462">
    <property type="entry name" value="LIGNINASE"/>
</dbReference>
<keyword evidence="2" id="KW-0964">Secreted</keyword>
<dbReference type="Gene3D" id="1.10.420.10">
    <property type="entry name" value="Peroxidase, domain 2"/>
    <property type="match status" value="1"/>
</dbReference>
<dbReference type="InterPro" id="IPR024589">
    <property type="entry name" value="Ligninase_C"/>
</dbReference>
<keyword evidence="11" id="KW-0376">Hydrogen peroxide</keyword>
<evidence type="ECO:0000256" key="10">
    <source>
        <dbReference type="ARBA" id="ARBA00023180"/>
    </source>
</evidence>
<organism evidence="17 18">
    <name type="scientific">Coprinopsis marcescibilis</name>
    <name type="common">Agaric fungus</name>
    <name type="synonym">Psathyrella marcescibilis</name>
    <dbReference type="NCBI Taxonomy" id="230819"/>
    <lineage>
        <taxon>Eukaryota</taxon>
        <taxon>Fungi</taxon>
        <taxon>Dikarya</taxon>
        <taxon>Basidiomycota</taxon>
        <taxon>Agaricomycotina</taxon>
        <taxon>Agaricomycetes</taxon>
        <taxon>Agaricomycetidae</taxon>
        <taxon>Agaricales</taxon>
        <taxon>Agaricineae</taxon>
        <taxon>Psathyrellaceae</taxon>
        <taxon>Coprinopsis</taxon>
    </lineage>
</organism>
<feature type="active site" description="Proton acceptor" evidence="12">
    <location>
        <position position="81"/>
    </location>
</feature>
<dbReference type="STRING" id="230819.A0A5C3KCW3"/>
<comment type="similarity">
    <text evidence="1 15">Belongs to the peroxidase family. Ligninase subfamily.</text>
</comment>
<keyword evidence="9 13" id="KW-0408">Iron</keyword>
<evidence type="ECO:0000256" key="13">
    <source>
        <dbReference type="PIRSR" id="PIRSR601621-2"/>
    </source>
</evidence>
<dbReference type="InterPro" id="IPR002016">
    <property type="entry name" value="Haem_peroxidase"/>
</dbReference>
<dbReference type="Pfam" id="PF11895">
    <property type="entry name" value="Peroxidase_ext"/>
    <property type="match status" value="1"/>
</dbReference>
<evidence type="ECO:0000256" key="8">
    <source>
        <dbReference type="ARBA" id="ARBA00023002"/>
    </source>
</evidence>
<feature type="domain" description="Plant heme peroxidase family profile" evidence="16">
    <location>
        <begin position="125"/>
        <end position="324"/>
    </location>
</feature>
<dbReference type="GO" id="GO:0020037">
    <property type="term" value="F:heme binding"/>
    <property type="evidence" value="ECO:0007669"/>
    <property type="project" value="UniProtKB-UniRule"/>
</dbReference>
<comment type="cofactor">
    <cofactor evidence="13">
        <name>heme b</name>
        <dbReference type="ChEBI" id="CHEBI:60344"/>
    </cofactor>
    <text evidence="13">Binds 1 heme b (iron(II)-protoporphyrin IX) group per subunit.</text>
</comment>
<accession>A0A5C3KCW3</accession>
<dbReference type="PROSITE" id="PS50873">
    <property type="entry name" value="PEROXIDASE_4"/>
    <property type="match status" value="1"/>
</dbReference>
<dbReference type="OrthoDB" id="2113341at2759"/>
<feature type="binding site" evidence="13">
    <location>
        <position position="229"/>
    </location>
    <ligand>
        <name>Ca(2+)</name>
        <dbReference type="ChEBI" id="CHEBI:29108"/>
        <label>2</label>
    </ligand>
</feature>
<feature type="binding site" evidence="13">
    <location>
        <position position="236"/>
    </location>
    <ligand>
        <name>Ca(2+)</name>
        <dbReference type="ChEBI" id="CHEBI:29108"/>
        <label>2</label>
    </ligand>
</feature>
<evidence type="ECO:0000256" key="9">
    <source>
        <dbReference type="ARBA" id="ARBA00023004"/>
    </source>
</evidence>
<dbReference type="InterPro" id="IPR010255">
    <property type="entry name" value="Haem_peroxidase_sf"/>
</dbReference>
<feature type="disulfide bond" evidence="14">
    <location>
        <begin position="284"/>
        <end position="349"/>
    </location>
</feature>
<dbReference type="Gene3D" id="1.10.520.10">
    <property type="match status" value="1"/>
</dbReference>
<dbReference type="GO" id="GO:0046872">
    <property type="term" value="F:metal ion binding"/>
    <property type="evidence" value="ECO:0007669"/>
    <property type="project" value="UniProtKB-UniRule"/>
</dbReference>
<dbReference type="PANTHER" id="PTHR31356">
    <property type="entry name" value="THYLAKOID LUMENAL 29 KDA PROTEIN, CHLOROPLASTIC-RELATED"/>
    <property type="match status" value="1"/>
</dbReference>
<evidence type="ECO:0000256" key="14">
    <source>
        <dbReference type="PIRSR" id="PIRSR601621-4"/>
    </source>
</evidence>
<evidence type="ECO:0000313" key="17">
    <source>
        <dbReference type="EMBL" id="TFK17811.1"/>
    </source>
</evidence>
<feature type="binding site" evidence="13">
    <location>
        <position position="82"/>
    </location>
    <ligand>
        <name>Ca(2+)</name>
        <dbReference type="ChEBI" id="CHEBI:29108"/>
        <label>1</label>
    </ligand>
</feature>
<feature type="chain" id="PRO_5023156526" description="Peroxidase" evidence="15">
    <location>
        <begin position="18"/>
        <end position="373"/>
    </location>
</feature>
<keyword evidence="5 13" id="KW-0479">Metal-binding</keyword>
<proteinExistence type="inferred from homology"/>
<sequence>MKFSVFVALSSVAGAFASPAPAPQITGVTVTCSTGDRTQNHQCCRWFSIRKEVQAELFNNGKCGVANSAKGARRVLQTFFHDAIGWSPALTATGQFGGGGADGSIIAHSQIETTFVPNRALGPTIEALRAIAIRNSVSFGDILNFANAVGLSNCPGAPRLEFLAGKANISHPSPPGLIPGPGNTVDTILNRMGDAGFSAAETVDLLTAHTMASQEALNLNPAAARAPFDSTPAVFDSQFFIETLLKGTVFTTGGPGFGEVLSPLPGEFRMQSDFAIARDPRTACRWQSMMADSTLMASRFRAAAAKLSVLGFDRRTLFDCSDTIPIPLTRVDKPFIPAGLTRKDLEGFCTANPLPTIAVVGGTTLQTVAPALP</sequence>
<dbReference type="SUPFAM" id="SSF48113">
    <property type="entry name" value="Heme-dependent peroxidases"/>
    <property type="match status" value="1"/>
</dbReference>
<feature type="signal peptide" evidence="15">
    <location>
        <begin position="1"/>
        <end position="17"/>
    </location>
</feature>
<dbReference type="InterPro" id="IPR001621">
    <property type="entry name" value="Ligninase"/>
</dbReference>
<protein>
    <recommendedName>
        <fullName evidence="15">Peroxidase</fullName>
        <ecNumber evidence="15">1.11.1.-</ecNumber>
    </recommendedName>
</protein>
<evidence type="ECO:0000256" key="2">
    <source>
        <dbReference type="ARBA" id="ARBA00022525"/>
    </source>
</evidence>
<feature type="binding site" description="axial binding residue" evidence="13">
    <location>
        <position position="209"/>
    </location>
    <ligand>
        <name>heme b</name>
        <dbReference type="ChEBI" id="CHEBI:60344"/>
    </ligand>
    <ligandPart>
        <name>Fe</name>
        <dbReference type="ChEBI" id="CHEBI:18248"/>
    </ligandPart>
</feature>